<keyword evidence="2" id="KW-1185">Reference proteome</keyword>
<accession>A3IT66</accession>
<dbReference type="AlphaFoldDB" id="A3IT66"/>
<comment type="caution">
    <text evidence="1">The sequence shown here is derived from an EMBL/GenBank/DDBJ whole genome shotgun (WGS) entry which is preliminary data.</text>
</comment>
<organism evidence="1 2">
    <name type="scientific">Crocosphaera chwakensis CCY0110</name>
    <dbReference type="NCBI Taxonomy" id="391612"/>
    <lineage>
        <taxon>Bacteria</taxon>
        <taxon>Bacillati</taxon>
        <taxon>Cyanobacteriota</taxon>
        <taxon>Cyanophyceae</taxon>
        <taxon>Oscillatoriophycideae</taxon>
        <taxon>Chroococcales</taxon>
        <taxon>Aphanothecaceae</taxon>
        <taxon>Crocosphaera</taxon>
        <taxon>Crocosphaera chwakensis</taxon>
    </lineage>
</organism>
<dbReference type="Proteomes" id="UP000003781">
    <property type="component" value="Unassembled WGS sequence"/>
</dbReference>
<evidence type="ECO:0000313" key="1">
    <source>
        <dbReference type="EMBL" id="EAZ90370.1"/>
    </source>
</evidence>
<dbReference type="eggNOG" id="COG1225">
    <property type="taxonomic scope" value="Bacteria"/>
</dbReference>
<dbReference type="PANTHER" id="PTHR43640:SF1">
    <property type="entry name" value="THIOREDOXIN-DEPENDENT PEROXIREDOXIN"/>
    <property type="match status" value="1"/>
</dbReference>
<evidence type="ECO:0000313" key="2">
    <source>
        <dbReference type="Proteomes" id="UP000003781"/>
    </source>
</evidence>
<dbReference type="PANTHER" id="PTHR43640">
    <property type="entry name" value="OS07G0260300 PROTEIN"/>
    <property type="match status" value="1"/>
</dbReference>
<dbReference type="InterPro" id="IPR047262">
    <property type="entry name" value="PRX-like1"/>
</dbReference>
<gene>
    <name evidence="1" type="ORF">CY0110_04868</name>
</gene>
<reference evidence="1 2" key="1">
    <citation type="submission" date="2007-03" db="EMBL/GenBank/DDBJ databases">
        <authorList>
            <person name="Stal L."/>
            <person name="Ferriera S."/>
            <person name="Johnson J."/>
            <person name="Kravitz S."/>
            <person name="Beeson K."/>
            <person name="Sutton G."/>
            <person name="Rogers Y.-H."/>
            <person name="Friedman R."/>
            <person name="Frazier M."/>
            <person name="Venter J.C."/>
        </authorList>
    </citation>
    <scope>NUCLEOTIDE SEQUENCE [LARGE SCALE GENOMIC DNA]</scope>
    <source>
        <strain evidence="1 2">CCY0110</strain>
    </source>
</reference>
<protein>
    <recommendedName>
        <fullName evidence="3">Thioredoxin family protein</fullName>
    </recommendedName>
</protein>
<dbReference type="SUPFAM" id="SSF52833">
    <property type="entry name" value="Thioredoxin-like"/>
    <property type="match status" value="1"/>
</dbReference>
<proteinExistence type="predicted"/>
<sequence>MVYRGQFDDSRPGNDVPITGKDLKAAIEDVLRDRNVDTQQKPSIGCNIKWKEGNEPPYFGV</sequence>
<dbReference type="Gene3D" id="3.40.30.10">
    <property type="entry name" value="Glutaredoxin"/>
    <property type="match status" value="1"/>
</dbReference>
<name>A3IT66_9CHRO</name>
<dbReference type="InterPro" id="IPR036249">
    <property type="entry name" value="Thioredoxin-like_sf"/>
</dbReference>
<evidence type="ECO:0008006" key="3">
    <source>
        <dbReference type="Google" id="ProtNLM"/>
    </source>
</evidence>
<dbReference type="EMBL" id="AAXW01000026">
    <property type="protein sequence ID" value="EAZ90370.1"/>
    <property type="molecule type" value="Genomic_DNA"/>
</dbReference>